<keyword evidence="2" id="KW-0812">Transmembrane</keyword>
<sequence length="91" mass="10910">MKEWVITVLISIGLLLVIFGVIAVSRYLEKSKLKSERKVILQKEEEQRLRRQKVLNDIEAKSKAIAERREQIKQQFKWLEGMNEKIKEKWD</sequence>
<protein>
    <recommendedName>
        <fullName evidence="5">Phage shock protein B</fullName>
    </recommendedName>
</protein>
<comment type="caution">
    <text evidence="3">The sequence shown here is derived from an EMBL/GenBank/DDBJ whole genome shotgun (WGS) entry which is preliminary data.</text>
</comment>
<keyword evidence="2" id="KW-0472">Membrane</keyword>
<feature type="coiled-coil region" evidence="1">
    <location>
        <begin position="41"/>
        <end position="75"/>
    </location>
</feature>
<dbReference type="Proteomes" id="UP000778797">
    <property type="component" value="Unassembled WGS sequence"/>
</dbReference>
<accession>A0ABS8EKS8</accession>
<feature type="transmembrane region" description="Helical" evidence="2">
    <location>
        <begin position="6"/>
        <end position="28"/>
    </location>
</feature>
<keyword evidence="4" id="KW-1185">Reference proteome</keyword>
<organism evidence="3 4">
    <name type="scientific">Winogradskyella immobilis</name>
    <dbReference type="NCBI Taxonomy" id="2816852"/>
    <lineage>
        <taxon>Bacteria</taxon>
        <taxon>Pseudomonadati</taxon>
        <taxon>Bacteroidota</taxon>
        <taxon>Flavobacteriia</taxon>
        <taxon>Flavobacteriales</taxon>
        <taxon>Flavobacteriaceae</taxon>
        <taxon>Winogradskyella</taxon>
    </lineage>
</organism>
<name>A0ABS8EKS8_9FLAO</name>
<evidence type="ECO:0000313" key="4">
    <source>
        <dbReference type="Proteomes" id="UP000778797"/>
    </source>
</evidence>
<dbReference type="RefSeq" id="WP_227476261.1">
    <property type="nucleotide sequence ID" value="NZ_JAFMPT010000004.1"/>
</dbReference>
<reference evidence="3" key="2">
    <citation type="submission" date="2021-10" db="EMBL/GenBank/DDBJ databases">
        <title>Genome of Winogradskyella sp. E313.</title>
        <authorList>
            <person name="Zhou Y."/>
        </authorList>
    </citation>
    <scope>NUCLEOTIDE SEQUENCE</scope>
    <source>
        <strain evidence="3">E313</strain>
    </source>
</reference>
<proteinExistence type="predicted"/>
<evidence type="ECO:0000256" key="1">
    <source>
        <dbReference type="SAM" id="Coils"/>
    </source>
</evidence>
<keyword evidence="2" id="KW-1133">Transmembrane helix</keyword>
<dbReference type="EMBL" id="JAFMPT010000004">
    <property type="protein sequence ID" value="MCC1483813.1"/>
    <property type="molecule type" value="Genomic_DNA"/>
</dbReference>
<evidence type="ECO:0000256" key="2">
    <source>
        <dbReference type="SAM" id="Phobius"/>
    </source>
</evidence>
<reference evidence="3" key="1">
    <citation type="submission" date="2021-03" db="EMBL/GenBank/DDBJ databases">
        <authorList>
            <person name="Ping X."/>
        </authorList>
    </citation>
    <scope>NUCLEOTIDE SEQUENCE</scope>
    <source>
        <strain evidence="3">E313</strain>
    </source>
</reference>
<evidence type="ECO:0008006" key="5">
    <source>
        <dbReference type="Google" id="ProtNLM"/>
    </source>
</evidence>
<keyword evidence="1" id="KW-0175">Coiled coil</keyword>
<gene>
    <name evidence="3" type="ORF">J1C55_04355</name>
</gene>
<evidence type="ECO:0000313" key="3">
    <source>
        <dbReference type="EMBL" id="MCC1483813.1"/>
    </source>
</evidence>